<gene>
    <name evidence="1" type="ORF">BpHYR1_001644</name>
</gene>
<dbReference type="STRING" id="10195.A0A3M7P8F8"/>
<name>A0A3M7P8F8_BRAPC</name>
<protein>
    <submittedName>
        <fullName evidence="1">Pro convertase subtilisin kexin type 5-like</fullName>
    </submittedName>
</protein>
<evidence type="ECO:0000313" key="1">
    <source>
        <dbReference type="EMBL" id="RMZ94994.1"/>
    </source>
</evidence>
<dbReference type="SMART" id="SM00261">
    <property type="entry name" value="FU"/>
    <property type="match status" value="3"/>
</dbReference>
<dbReference type="Proteomes" id="UP000276133">
    <property type="component" value="Unassembled WGS sequence"/>
</dbReference>
<reference evidence="1 2" key="1">
    <citation type="journal article" date="2018" name="Sci. Rep.">
        <title>Genomic signatures of local adaptation to the degree of environmental predictability in rotifers.</title>
        <authorList>
            <person name="Franch-Gras L."/>
            <person name="Hahn C."/>
            <person name="Garcia-Roger E.M."/>
            <person name="Carmona M.J."/>
            <person name="Serra M."/>
            <person name="Gomez A."/>
        </authorList>
    </citation>
    <scope>NUCLEOTIDE SEQUENCE [LARGE SCALE GENOMIC DNA]</scope>
    <source>
        <strain evidence="1">HYR1</strain>
    </source>
</reference>
<organism evidence="1 2">
    <name type="scientific">Brachionus plicatilis</name>
    <name type="common">Marine rotifer</name>
    <name type="synonym">Brachionus muelleri</name>
    <dbReference type="NCBI Taxonomy" id="10195"/>
    <lineage>
        <taxon>Eukaryota</taxon>
        <taxon>Metazoa</taxon>
        <taxon>Spiralia</taxon>
        <taxon>Gnathifera</taxon>
        <taxon>Rotifera</taxon>
        <taxon>Eurotatoria</taxon>
        <taxon>Monogononta</taxon>
        <taxon>Pseudotrocha</taxon>
        <taxon>Ploima</taxon>
        <taxon>Brachionidae</taxon>
        <taxon>Brachionus</taxon>
    </lineage>
</organism>
<accession>A0A3M7P8F8</accession>
<sequence length="179" mass="20105">QNNQCEKCDEKCETCEFSPLNCLSCKNIIAQQYSLVFKNNYCVLNKKNDECDTGEYFDDSTSECRQCDITCNECSSSTEFSCLSCSDPRRPFLKHGQCVSVCQKGFYLNETLQKCFKCSDSCQTCSSNTSACLKCIDGFRLSEMGKCEPLVLMDSECLDKNCLQCSGNNTEKCKICKNG</sequence>
<feature type="non-terminal residue" evidence="1">
    <location>
        <position position="1"/>
    </location>
</feature>
<dbReference type="Gene3D" id="2.10.220.10">
    <property type="entry name" value="Hormone Receptor, Insulin-like Growth Factor Receptor 1, Chain A, domain 2"/>
    <property type="match status" value="2"/>
</dbReference>
<dbReference type="PANTHER" id="PTHR15332">
    <property type="entry name" value="PROPROTEIN CONVERTASE SUBTILISIN_KEXIN TYPE 5-LIKE"/>
    <property type="match status" value="1"/>
</dbReference>
<dbReference type="SUPFAM" id="SSF57184">
    <property type="entry name" value="Growth factor receptor domain"/>
    <property type="match status" value="1"/>
</dbReference>
<evidence type="ECO:0000313" key="2">
    <source>
        <dbReference type="Proteomes" id="UP000276133"/>
    </source>
</evidence>
<dbReference type="InterPro" id="IPR009030">
    <property type="entry name" value="Growth_fac_rcpt_cys_sf"/>
</dbReference>
<dbReference type="AlphaFoldDB" id="A0A3M7P8F8"/>
<dbReference type="EMBL" id="REGN01012675">
    <property type="protein sequence ID" value="RMZ94994.1"/>
    <property type="molecule type" value="Genomic_DNA"/>
</dbReference>
<dbReference type="CDD" id="cd00064">
    <property type="entry name" value="FU"/>
    <property type="match status" value="1"/>
</dbReference>
<dbReference type="InterPro" id="IPR006212">
    <property type="entry name" value="Furin_repeat"/>
</dbReference>
<proteinExistence type="predicted"/>
<keyword evidence="2" id="KW-1185">Reference proteome</keyword>
<comment type="caution">
    <text evidence="1">The sequence shown here is derived from an EMBL/GenBank/DDBJ whole genome shotgun (WGS) entry which is preliminary data.</text>
</comment>
<dbReference type="OrthoDB" id="290850at2759"/>
<dbReference type="PANTHER" id="PTHR15332:SF175">
    <property type="entry name" value="PROPROTEIN CONVERTASE SUBTILISIN_KEXIN TYPE 5-LIKE"/>
    <property type="match status" value="1"/>
</dbReference>